<evidence type="ECO:0000256" key="6">
    <source>
        <dbReference type="ARBA" id="ARBA00022989"/>
    </source>
</evidence>
<feature type="transmembrane region" description="Helical" evidence="8">
    <location>
        <begin position="105"/>
        <end position="128"/>
    </location>
</feature>
<dbReference type="CDD" id="cd06579">
    <property type="entry name" value="TM_PBP1_transp_AraH_like"/>
    <property type="match status" value="1"/>
</dbReference>
<comment type="subcellular location">
    <subcellularLocation>
        <location evidence="1">Cell membrane</location>
        <topology evidence="1">Multi-pass membrane protein</topology>
    </subcellularLocation>
</comment>
<name>A0AAU8A5S4_9FIRM</name>
<keyword evidence="4" id="KW-0997">Cell inner membrane</keyword>
<keyword evidence="7 8" id="KW-0472">Membrane</keyword>
<feature type="transmembrane region" description="Helical" evidence="8">
    <location>
        <begin position="237"/>
        <end position="260"/>
    </location>
</feature>
<evidence type="ECO:0000256" key="5">
    <source>
        <dbReference type="ARBA" id="ARBA00022692"/>
    </source>
</evidence>
<evidence type="ECO:0000313" key="9">
    <source>
        <dbReference type="EMBL" id="XCC61416.1"/>
    </source>
</evidence>
<evidence type="ECO:0000256" key="4">
    <source>
        <dbReference type="ARBA" id="ARBA00022519"/>
    </source>
</evidence>
<feature type="transmembrane region" description="Helical" evidence="8">
    <location>
        <begin position="316"/>
        <end position="338"/>
    </location>
</feature>
<dbReference type="PANTHER" id="PTHR32196:SF21">
    <property type="entry name" value="ABC TRANSPORTER PERMEASE PROTEIN YPHD-RELATED"/>
    <property type="match status" value="1"/>
</dbReference>
<dbReference type="PANTHER" id="PTHR32196">
    <property type="entry name" value="ABC TRANSPORTER PERMEASE PROTEIN YPHD-RELATED-RELATED"/>
    <property type="match status" value="1"/>
</dbReference>
<evidence type="ECO:0000256" key="1">
    <source>
        <dbReference type="ARBA" id="ARBA00004651"/>
    </source>
</evidence>
<keyword evidence="2" id="KW-0813">Transport</keyword>
<keyword evidence="3" id="KW-1003">Cell membrane</keyword>
<dbReference type="InterPro" id="IPR001851">
    <property type="entry name" value="ABC_transp_permease"/>
</dbReference>
<sequence>MKQQPSSISGKKPSIFRRSDLAMVLTILVGFVAVMFVIELAGGTFKFFTPTNWLNILMQNTVIGIMAMGMTIVMIAGGIDLSVGYLASLGGIFVAKGIVDWGIPVVPAVILGILICIGLEAMLGAIIARLEVEPFIITLGGSIAFRGIALLMCQSREVVMQGQLEGFKTNLIEGAKSPDGLNMTLPIYVVIFIIIAIIVWWVLKYTKYGRRIFAVGANPSAAYLAGINVKNIKLSSYIINGLLVGIASILLLARVGTGIITNGEGMEIDVIAAVVIGGVAMSGGKGNAMGTLLGVILLGAITNGMTVLKLQSEWQFVAKGAIIIAAVAAGAISTRIAARAELRQQKQEALAEQAAAEQK</sequence>
<feature type="transmembrane region" description="Helical" evidence="8">
    <location>
        <begin position="53"/>
        <end position="76"/>
    </location>
</feature>
<dbReference type="Pfam" id="PF02653">
    <property type="entry name" value="BPD_transp_2"/>
    <property type="match status" value="1"/>
</dbReference>
<gene>
    <name evidence="9" type="ORF">PUP29_07710</name>
</gene>
<evidence type="ECO:0000256" key="2">
    <source>
        <dbReference type="ARBA" id="ARBA00022448"/>
    </source>
</evidence>
<evidence type="ECO:0000256" key="7">
    <source>
        <dbReference type="ARBA" id="ARBA00023136"/>
    </source>
</evidence>
<feature type="transmembrane region" description="Helical" evidence="8">
    <location>
        <begin position="185"/>
        <end position="203"/>
    </location>
</feature>
<accession>A0AAU8A5S4</accession>
<evidence type="ECO:0000256" key="8">
    <source>
        <dbReference type="SAM" id="Phobius"/>
    </source>
</evidence>
<keyword evidence="5 8" id="KW-0812">Transmembrane</keyword>
<evidence type="ECO:0000256" key="3">
    <source>
        <dbReference type="ARBA" id="ARBA00022475"/>
    </source>
</evidence>
<keyword evidence="6 8" id="KW-1133">Transmembrane helix</keyword>
<feature type="transmembrane region" description="Helical" evidence="8">
    <location>
        <begin position="266"/>
        <end position="284"/>
    </location>
</feature>
<dbReference type="EMBL" id="CP117826">
    <property type="protein sequence ID" value="XCC61416.1"/>
    <property type="molecule type" value="Genomic_DNA"/>
</dbReference>
<dbReference type="RefSeq" id="WP_079546416.1">
    <property type="nucleotide sequence ID" value="NZ_CP117826.1"/>
</dbReference>
<proteinExistence type="predicted"/>
<feature type="transmembrane region" description="Helical" evidence="8">
    <location>
        <begin position="21"/>
        <end position="41"/>
    </location>
</feature>
<dbReference type="GO" id="GO:0005886">
    <property type="term" value="C:plasma membrane"/>
    <property type="evidence" value="ECO:0007669"/>
    <property type="project" value="UniProtKB-SubCell"/>
</dbReference>
<dbReference type="AlphaFoldDB" id="A0AAU8A5S4"/>
<organism evidence="9">
    <name type="scientific">Christensenella massiliensis</name>
    <dbReference type="NCBI Taxonomy" id="1805714"/>
    <lineage>
        <taxon>Bacteria</taxon>
        <taxon>Bacillati</taxon>
        <taxon>Bacillota</taxon>
        <taxon>Clostridia</taxon>
        <taxon>Christensenellales</taxon>
        <taxon>Christensenellaceae</taxon>
        <taxon>Christensenella</taxon>
    </lineage>
</organism>
<protein>
    <submittedName>
        <fullName evidence="9">ABC transporter permease</fullName>
    </submittedName>
</protein>
<dbReference type="GO" id="GO:0022857">
    <property type="term" value="F:transmembrane transporter activity"/>
    <property type="evidence" value="ECO:0007669"/>
    <property type="project" value="InterPro"/>
</dbReference>
<reference evidence="9" key="1">
    <citation type="submission" date="2023-02" db="EMBL/GenBank/DDBJ databases">
        <title>Gut commensal Christensenella minuta modulates host metabolism via a new class of secondary bile acids.</title>
        <authorList>
            <person name="Liu C."/>
        </authorList>
    </citation>
    <scope>NUCLEOTIDE SEQUENCE</scope>
    <source>
        <strain evidence="9">CA70</strain>
    </source>
</reference>